<gene>
    <name evidence="1" type="ORF">MANES_06G026460v8</name>
</gene>
<protein>
    <submittedName>
        <fullName evidence="1">Uncharacterized protein</fullName>
    </submittedName>
</protein>
<comment type="caution">
    <text evidence="1">The sequence shown here is derived from an EMBL/GenBank/DDBJ whole genome shotgun (WGS) entry which is preliminary data.</text>
</comment>
<sequence length="272" mass="28688">MELEEMIRKLEISGKILQQQVNQAVNSVNAHILRREEELQDLWDDDETLAAIPAEFVTRTSCKIVEPATTQLALVEAFASQETAPAVKNIEFVAITLSTHTVQTFEAKTATTVEPTKAPAAESVQSDASLVAVQATETRTATAVNNSEPATFPAQPVAEPAESEIYTAEIAPAVQKSATNLESTIKSATTPSNRTATAPAAEFSALADFSAPAYFSAPADFADAPVAEFSALADFSAPADFAAALAVEFSAPANSPTAVFAQTPADMAEYNM</sequence>
<name>A0ACB7HIR3_MANES</name>
<reference evidence="2" key="1">
    <citation type="journal article" date="2016" name="Nat. Biotechnol.">
        <title>Sequencing wild and cultivated cassava and related species reveals extensive interspecific hybridization and genetic diversity.</title>
        <authorList>
            <person name="Bredeson J.V."/>
            <person name="Lyons J.B."/>
            <person name="Prochnik S.E."/>
            <person name="Wu G.A."/>
            <person name="Ha C.M."/>
            <person name="Edsinger-Gonzales E."/>
            <person name="Grimwood J."/>
            <person name="Schmutz J."/>
            <person name="Rabbi I.Y."/>
            <person name="Egesi C."/>
            <person name="Nauluvula P."/>
            <person name="Lebot V."/>
            <person name="Ndunguru J."/>
            <person name="Mkamilo G."/>
            <person name="Bart R.S."/>
            <person name="Setter T.L."/>
            <person name="Gleadow R.M."/>
            <person name="Kulakow P."/>
            <person name="Ferguson M.E."/>
            <person name="Rounsley S."/>
            <person name="Rokhsar D.S."/>
        </authorList>
    </citation>
    <scope>NUCLEOTIDE SEQUENCE [LARGE SCALE GENOMIC DNA]</scope>
    <source>
        <strain evidence="2">cv. AM560-2</strain>
    </source>
</reference>
<proteinExistence type="predicted"/>
<organism evidence="1 2">
    <name type="scientific">Manihot esculenta</name>
    <name type="common">Cassava</name>
    <name type="synonym">Jatropha manihot</name>
    <dbReference type="NCBI Taxonomy" id="3983"/>
    <lineage>
        <taxon>Eukaryota</taxon>
        <taxon>Viridiplantae</taxon>
        <taxon>Streptophyta</taxon>
        <taxon>Embryophyta</taxon>
        <taxon>Tracheophyta</taxon>
        <taxon>Spermatophyta</taxon>
        <taxon>Magnoliopsida</taxon>
        <taxon>eudicotyledons</taxon>
        <taxon>Gunneridae</taxon>
        <taxon>Pentapetalae</taxon>
        <taxon>rosids</taxon>
        <taxon>fabids</taxon>
        <taxon>Malpighiales</taxon>
        <taxon>Euphorbiaceae</taxon>
        <taxon>Crotonoideae</taxon>
        <taxon>Manihoteae</taxon>
        <taxon>Manihot</taxon>
    </lineage>
</organism>
<accession>A0ACB7HIR3</accession>
<dbReference type="EMBL" id="CM004392">
    <property type="protein sequence ID" value="KAG8651839.1"/>
    <property type="molecule type" value="Genomic_DNA"/>
</dbReference>
<evidence type="ECO:0000313" key="2">
    <source>
        <dbReference type="Proteomes" id="UP000091857"/>
    </source>
</evidence>
<keyword evidence="2" id="KW-1185">Reference proteome</keyword>
<evidence type="ECO:0000313" key="1">
    <source>
        <dbReference type="EMBL" id="KAG8651839.1"/>
    </source>
</evidence>
<dbReference type="Proteomes" id="UP000091857">
    <property type="component" value="Chromosome 6"/>
</dbReference>